<evidence type="ECO:0000313" key="19">
    <source>
        <dbReference type="Proteomes" id="UP000267077"/>
    </source>
</evidence>
<dbReference type="PANTHER" id="PTHR45436:SF15">
    <property type="entry name" value="SENSOR HISTIDINE KINASE CUSS"/>
    <property type="match status" value="1"/>
</dbReference>
<gene>
    <name evidence="18" type="ORF">EKH79_12480</name>
</gene>
<dbReference type="GO" id="GO:0000155">
    <property type="term" value="F:phosphorelay sensor kinase activity"/>
    <property type="evidence" value="ECO:0007669"/>
    <property type="project" value="InterPro"/>
</dbReference>
<comment type="caution">
    <text evidence="18">The sequence shown here is derived from an EMBL/GenBank/DDBJ whole genome shotgun (WGS) entry which is preliminary data.</text>
</comment>
<evidence type="ECO:0000256" key="5">
    <source>
        <dbReference type="ARBA" id="ARBA00022519"/>
    </source>
</evidence>
<keyword evidence="7 15" id="KW-0808">Transferase</keyword>
<keyword evidence="13 15" id="KW-0902">Two-component regulatory system</keyword>
<dbReference type="GO" id="GO:0005886">
    <property type="term" value="C:plasma membrane"/>
    <property type="evidence" value="ECO:0007669"/>
    <property type="project" value="UniProtKB-SubCell"/>
</dbReference>
<protein>
    <recommendedName>
        <fullName evidence="15">Sensor protein</fullName>
        <ecNumber evidence="15">2.7.13.3</ecNumber>
    </recommendedName>
</protein>
<dbReference type="SMART" id="SM00304">
    <property type="entry name" value="HAMP"/>
    <property type="match status" value="1"/>
</dbReference>
<dbReference type="Gene3D" id="6.10.340.10">
    <property type="match status" value="1"/>
</dbReference>
<comment type="subcellular location">
    <subcellularLocation>
        <location evidence="3 15">Cell inner membrane</location>
    </subcellularLocation>
    <subcellularLocation>
        <location evidence="2">Membrane</location>
        <topology evidence="2">Multi-pass membrane protein</topology>
    </subcellularLocation>
</comment>
<evidence type="ECO:0000256" key="15">
    <source>
        <dbReference type="RuleBase" id="RU364088"/>
    </source>
</evidence>
<feature type="domain" description="Histidine kinase" evidence="16">
    <location>
        <begin position="300"/>
        <end position="516"/>
    </location>
</feature>
<evidence type="ECO:0000313" key="18">
    <source>
        <dbReference type="EMBL" id="RUL63215.1"/>
    </source>
</evidence>
<dbReference type="Pfam" id="PF02518">
    <property type="entry name" value="HATPase_c"/>
    <property type="match status" value="1"/>
</dbReference>
<keyword evidence="10 15" id="KW-0418">Kinase</keyword>
<proteinExistence type="predicted"/>
<dbReference type="InterPro" id="IPR006290">
    <property type="entry name" value="CztS_silS_copS"/>
</dbReference>
<dbReference type="EMBL" id="RYZR01000006">
    <property type="protein sequence ID" value="RUL63215.1"/>
    <property type="molecule type" value="Genomic_DNA"/>
</dbReference>
<dbReference type="PROSITE" id="PS50885">
    <property type="entry name" value="HAMP"/>
    <property type="match status" value="1"/>
</dbReference>
<evidence type="ECO:0000256" key="14">
    <source>
        <dbReference type="ARBA" id="ARBA00023136"/>
    </source>
</evidence>
<dbReference type="InterPro" id="IPR036097">
    <property type="entry name" value="HisK_dim/P_sf"/>
</dbReference>
<feature type="domain" description="HAMP" evidence="17">
    <location>
        <begin position="238"/>
        <end position="292"/>
    </location>
</feature>
<dbReference type="PROSITE" id="PS50109">
    <property type="entry name" value="HIS_KIN"/>
    <property type="match status" value="1"/>
</dbReference>
<evidence type="ECO:0000256" key="7">
    <source>
        <dbReference type="ARBA" id="ARBA00022679"/>
    </source>
</evidence>
<dbReference type="InterPro" id="IPR003660">
    <property type="entry name" value="HAMP_dom"/>
</dbReference>
<dbReference type="SMART" id="SM00387">
    <property type="entry name" value="HATPase_c"/>
    <property type="match status" value="1"/>
</dbReference>
<evidence type="ECO:0000256" key="2">
    <source>
        <dbReference type="ARBA" id="ARBA00004141"/>
    </source>
</evidence>
<evidence type="ECO:0000256" key="11">
    <source>
        <dbReference type="ARBA" id="ARBA00022840"/>
    </source>
</evidence>
<evidence type="ECO:0000256" key="8">
    <source>
        <dbReference type="ARBA" id="ARBA00022692"/>
    </source>
</evidence>
<dbReference type="NCBIfam" id="TIGR01386">
    <property type="entry name" value="cztS_silS_copS"/>
    <property type="match status" value="1"/>
</dbReference>
<evidence type="ECO:0000256" key="9">
    <source>
        <dbReference type="ARBA" id="ARBA00022741"/>
    </source>
</evidence>
<evidence type="ECO:0000256" key="3">
    <source>
        <dbReference type="ARBA" id="ARBA00004533"/>
    </source>
</evidence>
<dbReference type="Pfam" id="PF00512">
    <property type="entry name" value="HisKA"/>
    <property type="match status" value="1"/>
</dbReference>
<dbReference type="SUPFAM" id="SSF55874">
    <property type="entry name" value="ATPase domain of HSP90 chaperone/DNA topoisomerase II/histidine kinase"/>
    <property type="match status" value="1"/>
</dbReference>
<reference evidence="18 19" key="1">
    <citation type="submission" date="2018-12" db="EMBL/GenBank/DDBJ databases">
        <title>Dyella dinghuensis sp. nov. DHOA06 and Dyella choica sp. nov. 4M-K27, isolated from forest soil.</title>
        <authorList>
            <person name="Qiu L.-H."/>
            <person name="Gao Z.-H."/>
        </authorList>
    </citation>
    <scope>NUCLEOTIDE SEQUENCE [LARGE SCALE GENOMIC DNA]</scope>
    <source>
        <strain evidence="18 19">DHOA06</strain>
    </source>
</reference>
<dbReference type="AlphaFoldDB" id="A0A432LRN7"/>
<evidence type="ECO:0000256" key="6">
    <source>
        <dbReference type="ARBA" id="ARBA00022553"/>
    </source>
</evidence>
<evidence type="ECO:0000256" key="1">
    <source>
        <dbReference type="ARBA" id="ARBA00000085"/>
    </source>
</evidence>
<dbReference type="PRINTS" id="PR00344">
    <property type="entry name" value="BCTRLSENSOR"/>
</dbReference>
<keyword evidence="4 15" id="KW-1003">Cell membrane</keyword>
<dbReference type="InterPro" id="IPR050428">
    <property type="entry name" value="TCS_sensor_his_kinase"/>
</dbReference>
<keyword evidence="8 15" id="KW-0812">Transmembrane</keyword>
<keyword evidence="9 15" id="KW-0547">Nucleotide-binding</keyword>
<feature type="transmembrane region" description="Helical" evidence="15">
    <location>
        <begin position="217"/>
        <end position="236"/>
    </location>
</feature>
<evidence type="ECO:0000256" key="13">
    <source>
        <dbReference type="ARBA" id="ARBA00023012"/>
    </source>
</evidence>
<keyword evidence="6" id="KW-0597">Phosphoprotein</keyword>
<evidence type="ECO:0000259" key="16">
    <source>
        <dbReference type="PROSITE" id="PS50109"/>
    </source>
</evidence>
<dbReference type="CDD" id="cd06225">
    <property type="entry name" value="HAMP"/>
    <property type="match status" value="1"/>
</dbReference>
<evidence type="ECO:0000259" key="17">
    <source>
        <dbReference type="PROSITE" id="PS50885"/>
    </source>
</evidence>
<evidence type="ECO:0000256" key="4">
    <source>
        <dbReference type="ARBA" id="ARBA00022475"/>
    </source>
</evidence>
<dbReference type="Gene3D" id="1.10.287.130">
    <property type="match status" value="1"/>
</dbReference>
<dbReference type="FunFam" id="3.30.565.10:FF:000006">
    <property type="entry name" value="Sensor histidine kinase WalK"/>
    <property type="match status" value="1"/>
</dbReference>
<keyword evidence="5 15" id="KW-0997">Cell inner membrane</keyword>
<dbReference type="InterPro" id="IPR004358">
    <property type="entry name" value="Sig_transdc_His_kin-like_C"/>
</dbReference>
<dbReference type="Proteomes" id="UP000267077">
    <property type="component" value="Unassembled WGS sequence"/>
</dbReference>
<dbReference type="EC" id="2.7.13.3" evidence="15"/>
<accession>A0A432LRN7</accession>
<comment type="catalytic activity">
    <reaction evidence="1 15">
        <text>ATP + protein L-histidine = ADP + protein N-phospho-L-histidine.</text>
        <dbReference type="EC" id="2.7.13.3"/>
    </reaction>
</comment>
<dbReference type="Pfam" id="PF00672">
    <property type="entry name" value="HAMP"/>
    <property type="match status" value="1"/>
</dbReference>
<keyword evidence="12 15" id="KW-1133">Transmembrane helix</keyword>
<keyword evidence="11 15" id="KW-0067">ATP-binding</keyword>
<keyword evidence="14 15" id="KW-0472">Membrane</keyword>
<evidence type="ECO:0000256" key="12">
    <source>
        <dbReference type="ARBA" id="ARBA00022989"/>
    </source>
</evidence>
<dbReference type="InterPro" id="IPR005467">
    <property type="entry name" value="His_kinase_dom"/>
</dbReference>
<evidence type="ECO:0000256" key="10">
    <source>
        <dbReference type="ARBA" id="ARBA00022777"/>
    </source>
</evidence>
<dbReference type="InterPro" id="IPR003594">
    <property type="entry name" value="HATPase_dom"/>
</dbReference>
<dbReference type="InterPro" id="IPR036890">
    <property type="entry name" value="HATPase_C_sf"/>
</dbReference>
<keyword evidence="19" id="KW-1185">Reference proteome</keyword>
<dbReference type="SMART" id="SM00388">
    <property type="entry name" value="HisKA"/>
    <property type="match status" value="1"/>
</dbReference>
<dbReference type="Gene3D" id="3.30.565.10">
    <property type="entry name" value="Histidine kinase-like ATPase, C-terminal domain"/>
    <property type="match status" value="1"/>
</dbReference>
<sequence>MSSTCWSADCASNWTRDFQSPCSIPCAVSATCSTRRTNNVPGRYSLSLGARLTLLYTAVVLIAIALFASFAYWQISERLQENHLRFLQAKFAEQQTDLREAQGDPRILAKEIFEETAESRPRQYLARLYDASGHVLAETPDMQSKLAATLFPAPVTGSLTLNDVRRQVVFDPDDNDRDVFALATMRMESGSSAQPLYMQLAVGITGDDKLLMHFRQALWFSFLLLASLLLFAGRWITALGLRPLRQIVRAAQTITPTRLSERIPSTTSWPPELREVVTVFNAMLTRLEEAFNRLSRFSSDLAHELRTPLNNMTGELEVCLLRERSDDEYRRALLSNLDECRRLNGLVENLLFVARAESAELALRREALDAAELCGWIIAQLEPTCLDRDVGLIQRGDAQLYADPALFRQAVTNLLANAIRHSKPGSVVSIVLSQLPDGAASIVVQDQGDGIEPEHLPYIFDRFYQADASRSRESGQGTGLGLSIVKTVMTLHGGVADISSTPGKGTVVTLTFPAMDVHYHTR</sequence>
<feature type="transmembrane region" description="Helical" evidence="15">
    <location>
        <begin position="54"/>
        <end position="75"/>
    </location>
</feature>
<dbReference type="SUPFAM" id="SSF47384">
    <property type="entry name" value="Homodimeric domain of signal transducing histidine kinase"/>
    <property type="match status" value="1"/>
</dbReference>
<dbReference type="CDD" id="cd00082">
    <property type="entry name" value="HisKA"/>
    <property type="match status" value="1"/>
</dbReference>
<dbReference type="CDD" id="cd00075">
    <property type="entry name" value="HATPase"/>
    <property type="match status" value="1"/>
</dbReference>
<organism evidence="18 19">
    <name type="scientific">Dyella dinghuensis</name>
    <dbReference type="NCBI Taxonomy" id="1920169"/>
    <lineage>
        <taxon>Bacteria</taxon>
        <taxon>Pseudomonadati</taxon>
        <taxon>Pseudomonadota</taxon>
        <taxon>Gammaproteobacteria</taxon>
        <taxon>Lysobacterales</taxon>
        <taxon>Rhodanobacteraceae</taxon>
        <taxon>Dyella</taxon>
    </lineage>
</organism>
<name>A0A432LRN7_9GAMM</name>
<dbReference type="InterPro" id="IPR003661">
    <property type="entry name" value="HisK_dim/P_dom"/>
</dbReference>
<dbReference type="PANTHER" id="PTHR45436">
    <property type="entry name" value="SENSOR HISTIDINE KINASE YKOH"/>
    <property type="match status" value="1"/>
</dbReference>
<comment type="function">
    <text evidence="15">Member of a two-component regulatory system.</text>
</comment>
<dbReference type="GO" id="GO:0005524">
    <property type="term" value="F:ATP binding"/>
    <property type="evidence" value="ECO:0007669"/>
    <property type="project" value="UniProtKB-KW"/>
</dbReference>